<dbReference type="FunFam" id="1.10.12.10:FF:000004">
    <property type="entry name" value="Delta3,5-delta2,4-dienoyl-CoA isomerase"/>
    <property type="match status" value="1"/>
</dbReference>
<dbReference type="InterPro" id="IPR014748">
    <property type="entry name" value="Enoyl-CoA_hydra_C"/>
</dbReference>
<comment type="caution">
    <text evidence="7">The sequence shown here is derived from an EMBL/GenBank/DDBJ whole genome shotgun (WGS) entry which is preliminary data.</text>
</comment>
<dbReference type="PANTHER" id="PTHR43149">
    <property type="entry name" value="ENOYL-COA HYDRATASE"/>
    <property type="match status" value="1"/>
</dbReference>
<keyword evidence="5" id="KW-0413">Isomerase</keyword>
<dbReference type="InterPro" id="IPR018376">
    <property type="entry name" value="Enoyl-CoA_hyd/isom_CS"/>
</dbReference>
<evidence type="ECO:0000313" key="7">
    <source>
        <dbReference type="EMBL" id="PEN12843.1"/>
    </source>
</evidence>
<dbReference type="Gene3D" id="1.10.12.10">
    <property type="entry name" value="Lyase 2-enoyl-coa Hydratase, Chain A, domain 2"/>
    <property type="match status" value="1"/>
</dbReference>
<evidence type="ECO:0000256" key="5">
    <source>
        <dbReference type="ARBA" id="ARBA00023235"/>
    </source>
</evidence>
<reference evidence="7 8" key="1">
    <citation type="submission" date="2017-10" db="EMBL/GenBank/DDBJ databases">
        <title>Draft genome of Longibacter Salinarum.</title>
        <authorList>
            <person name="Goh K.M."/>
            <person name="Shamsir M.S."/>
            <person name="Lim S.W."/>
        </authorList>
    </citation>
    <scope>NUCLEOTIDE SEQUENCE [LARGE SCALE GENOMIC DNA]</scope>
    <source>
        <strain evidence="7 8">KCTC 52045</strain>
    </source>
</reference>
<keyword evidence="3" id="KW-0276">Fatty acid metabolism</keyword>
<organism evidence="7 8">
    <name type="scientific">Longibacter salinarum</name>
    <dbReference type="NCBI Taxonomy" id="1850348"/>
    <lineage>
        <taxon>Bacteria</taxon>
        <taxon>Pseudomonadati</taxon>
        <taxon>Rhodothermota</taxon>
        <taxon>Rhodothermia</taxon>
        <taxon>Rhodothermales</taxon>
        <taxon>Salisaetaceae</taxon>
        <taxon>Longibacter</taxon>
    </lineage>
</organism>
<gene>
    <name evidence="7" type="ORF">CRI94_12625</name>
</gene>
<dbReference type="PROSITE" id="PS00166">
    <property type="entry name" value="ENOYL_COA_HYDRATASE"/>
    <property type="match status" value="1"/>
</dbReference>
<proteinExistence type="inferred from homology"/>
<protein>
    <submittedName>
        <fullName evidence="7">Enoyl-CoA hydratase</fullName>
        <ecNumber evidence="7">4.2.1.17</ecNumber>
    </submittedName>
</protein>
<name>A0A2A8CW47_9BACT</name>
<evidence type="ECO:0000256" key="1">
    <source>
        <dbReference type="ARBA" id="ARBA00005005"/>
    </source>
</evidence>
<dbReference type="InterPro" id="IPR045002">
    <property type="entry name" value="Ech1-like"/>
</dbReference>
<dbReference type="RefSeq" id="WP_098076269.1">
    <property type="nucleotide sequence ID" value="NZ_PDEQ01000006.1"/>
</dbReference>
<sequence>MPEDTSTEAQAIPDSDVLSVERDGAVATVWLDRPGALNAMGPDFFADMPASMAALSEDSSVRCIVIAARGSAFSAGLDLKTMGMDVLQPDADKSPVQNRQELLEKVRYMQKAMTTVDECRKPVIAAIHGACIGGGVDLATACDIRLAASDATFSVRETRLAMVADLGTLQRLPRIVSDGHVAELVYTGKDVDAVRAKEIGLVNHGYDSDESLHRAAGEMAQEIASNSPLAVQGAKSVLRAGRSQTVEEGLEHVALWNSAFLQSEDLAEAVSAFMDKRAPNFSGK</sequence>
<evidence type="ECO:0000256" key="4">
    <source>
        <dbReference type="ARBA" id="ARBA00023098"/>
    </source>
</evidence>
<comment type="pathway">
    <text evidence="1">Lipid metabolism; fatty acid beta-oxidation.</text>
</comment>
<dbReference type="UniPathway" id="UPA00659"/>
<dbReference type="Pfam" id="PF00378">
    <property type="entry name" value="ECH_1"/>
    <property type="match status" value="1"/>
</dbReference>
<dbReference type="GO" id="GO:0051750">
    <property type="term" value="F:delta(3,5)-delta(2,4)-dienoyl-CoA isomerase activity"/>
    <property type="evidence" value="ECO:0007669"/>
    <property type="project" value="TreeGrafter"/>
</dbReference>
<evidence type="ECO:0000256" key="6">
    <source>
        <dbReference type="RuleBase" id="RU003707"/>
    </source>
</evidence>
<dbReference type="Proteomes" id="UP000220102">
    <property type="component" value="Unassembled WGS sequence"/>
</dbReference>
<evidence type="ECO:0000256" key="2">
    <source>
        <dbReference type="ARBA" id="ARBA00005254"/>
    </source>
</evidence>
<dbReference type="EC" id="4.2.1.17" evidence="7"/>
<dbReference type="NCBIfam" id="NF004794">
    <property type="entry name" value="PRK06142.1"/>
    <property type="match status" value="1"/>
</dbReference>
<dbReference type="InterPro" id="IPR001753">
    <property type="entry name" value="Enoyl-CoA_hydra/iso"/>
</dbReference>
<keyword evidence="8" id="KW-1185">Reference proteome</keyword>
<dbReference type="OrthoDB" id="9775794at2"/>
<accession>A0A2A8CW47</accession>
<keyword evidence="7" id="KW-0456">Lyase</keyword>
<dbReference type="Gene3D" id="3.90.226.10">
    <property type="entry name" value="2-enoyl-CoA Hydratase, Chain A, domain 1"/>
    <property type="match status" value="1"/>
</dbReference>
<dbReference type="EMBL" id="PDEQ01000006">
    <property type="protein sequence ID" value="PEN12843.1"/>
    <property type="molecule type" value="Genomic_DNA"/>
</dbReference>
<dbReference type="InterPro" id="IPR029045">
    <property type="entry name" value="ClpP/crotonase-like_dom_sf"/>
</dbReference>
<dbReference type="GO" id="GO:0006635">
    <property type="term" value="P:fatty acid beta-oxidation"/>
    <property type="evidence" value="ECO:0007669"/>
    <property type="project" value="UniProtKB-UniPathway"/>
</dbReference>
<evidence type="ECO:0000313" key="8">
    <source>
        <dbReference type="Proteomes" id="UP000220102"/>
    </source>
</evidence>
<keyword evidence="4" id="KW-0443">Lipid metabolism</keyword>
<dbReference type="CDD" id="cd06558">
    <property type="entry name" value="crotonase-like"/>
    <property type="match status" value="1"/>
</dbReference>
<comment type="similarity">
    <text evidence="2 6">Belongs to the enoyl-CoA hydratase/isomerase family.</text>
</comment>
<dbReference type="GO" id="GO:0004300">
    <property type="term" value="F:enoyl-CoA hydratase activity"/>
    <property type="evidence" value="ECO:0007669"/>
    <property type="project" value="UniProtKB-EC"/>
</dbReference>
<dbReference type="PANTHER" id="PTHR43149:SF1">
    <property type="entry name" value="DELTA(3,5)-DELTA(2,4)-DIENOYL-COA ISOMERASE, MITOCHONDRIAL"/>
    <property type="match status" value="1"/>
</dbReference>
<dbReference type="SUPFAM" id="SSF52096">
    <property type="entry name" value="ClpP/crotonase"/>
    <property type="match status" value="1"/>
</dbReference>
<dbReference type="AlphaFoldDB" id="A0A2A8CW47"/>
<evidence type="ECO:0000256" key="3">
    <source>
        <dbReference type="ARBA" id="ARBA00022832"/>
    </source>
</evidence>